<evidence type="ECO:0000313" key="1">
    <source>
        <dbReference type="EMBL" id="RHA81058.1"/>
    </source>
</evidence>
<protein>
    <submittedName>
        <fullName evidence="1">Uncharacterized protein</fullName>
    </submittedName>
</protein>
<gene>
    <name evidence="1" type="ORF">DW918_04515</name>
</gene>
<accession>A0A413T7R8</accession>
<name>A0A413T7R8_9FIRM</name>
<dbReference type="RefSeq" id="WP_055163358.1">
    <property type="nucleotide sequence ID" value="NZ_QSFV01000009.1"/>
</dbReference>
<organism evidence="1 2">
    <name type="scientific">Eubacterium ventriosum</name>
    <dbReference type="NCBI Taxonomy" id="39496"/>
    <lineage>
        <taxon>Bacteria</taxon>
        <taxon>Bacillati</taxon>
        <taxon>Bacillota</taxon>
        <taxon>Clostridia</taxon>
        <taxon>Eubacteriales</taxon>
        <taxon>Eubacteriaceae</taxon>
        <taxon>Eubacterium</taxon>
    </lineage>
</organism>
<reference evidence="1 2" key="1">
    <citation type="submission" date="2018-08" db="EMBL/GenBank/DDBJ databases">
        <title>A genome reference for cultivated species of the human gut microbiota.</title>
        <authorList>
            <person name="Zou Y."/>
            <person name="Xue W."/>
            <person name="Luo G."/>
        </authorList>
    </citation>
    <scope>NUCLEOTIDE SEQUENCE [LARGE SCALE GENOMIC DNA]</scope>
    <source>
        <strain evidence="1 2">AM42-30</strain>
    </source>
</reference>
<dbReference type="Proteomes" id="UP000285740">
    <property type="component" value="Unassembled WGS sequence"/>
</dbReference>
<dbReference type="AlphaFoldDB" id="A0A413T7R8"/>
<proteinExistence type="predicted"/>
<evidence type="ECO:0000313" key="2">
    <source>
        <dbReference type="Proteomes" id="UP000285740"/>
    </source>
</evidence>
<sequence length="233" mass="27038">MKSKVEFYKAFFEELEKKGFGVDKPSSPDYVVDILFKGKTVAFYTKNDMIEKNPFEDIPEKQMERLWSIAKATVSLCGICNDKPYDDQKTEKLNNNVMKLNEHNGVILACKQHPLLGYVLSTYKQDTQNNNRPIQRQYFYNKEEAFESFAVRSGLVDEKKLFTESELKILYDGLIKVSTQDESLSQDQLEEVGKLVNRMEELLPELHKEEKRFDMSKLLDAISFGNMGNGMER</sequence>
<comment type="caution">
    <text evidence="1">The sequence shown here is derived from an EMBL/GenBank/DDBJ whole genome shotgun (WGS) entry which is preliminary data.</text>
</comment>
<dbReference type="EMBL" id="QSFV01000009">
    <property type="protein sequence ID" value="RHA81058.1"/>
    <property type="molecule type" value="Genomic_DNA"/>
</dbReference>